<organism evidence="2 3">
    <name type="scientific">Caerostris extrusa</name>
    <name type="common">Bark spider</name>
    <name type="synonym">Caerostris bankana</name>
    <dbReference type="NCBI Taxonomy" id="172846"/>
    <lineage>
        <taxon>Eukaryota</taxon>
        <taxon>Metazoa</taxon>
        <taxon>Ecdysozoa</taxon>
        <taxon>Arthropoda</taxon>
        <taxon>Chelicerata</taxon>
        <taxon>Arachnida</taxon>
        <taxon>Araneae</taxon>
        <taxon>Araneomorphae</taxon>
        <taxon>Entelegynae</taxon>
        <taxon>Araneoidea</taxon>
        <taxon>Araneidae</taxon>
        <taxon>Caerostris</taxon>
    </lineage>
</organism>
<feature type="region of interest" description="Disordered" evidence="1">
    <location>
        <begin position="53"/>
        <end position="73"/>
    </location>
</feature>
<name>A0AAV4XGV6_CAEEX</name>
<dbReference type="AlphaFoldDB" id="A0AAV4XGV6"/>
<sequence>MPPTLHLTKRKGNFSKRLSLDFHIYAHWEPHTLRNNKQARRCATIIPESIRFSPKRNDCSPRHHQESNPRPFRKLRAETLKSQVNFLVSTSRFIYPTQSRYRNHQTCADWLKGVDENKN</sequence>
<dbReference type="EMBL" id="BPLR01000220">
    <property type="protein sequence ID" value="GIY93018.1"/>
    <property type="molecule type" value="Genomic_DNA"/>
</dbReference>
<proteinExistence type="predicted"/>
<comment type="caution">
    <text evidence="2">The sequence shown here is derived from an EMBL/GenBank/DDBJ whole genome shotgun (WGS) entry which is preliminary data.</text>
</comment>
<evidence type="ECO:0000313" key="3">
    <source>
        <dbReference type="Proteomes" id="UP001054945"/>
    </source>
</evidence>
<protein>
    <submittedName>
        <fullName evidence="2">Uncharacterized protein</fullName>
    </submittedName>
</protein>
<evidence type="ECO:0000313" key="2">
    <source>
        <dbReference type="EMBL" id="GIY93018.1"/>
    </source>
</evidence>
<accession>A0AAV4XGV6</accession>
<reference evidence="2 3" key="1">
    <citation type="submission" date="2021-06" db="EMBL/GenBank/DDBJ databases">
        <title>Caerostris extrusa draft genome.</title>
        <authorList>
            <person name="Kono N."/>
            <person name="Arakawa K."/>
        </authorList>
    </citation>
    <scope>NUCLEOTIDE SEQUENCE [LARGE SCALE GENOMIC DNA]</scope>
</reference>
<dbReference type="Proteomes" id="UP001054945">
    <property type="component" value="Unassembled WGS sequence"/>
</dbReference>
<keyword evidence="3" id="KW-1185">Reference proteome</keyword>
<feature type="compositionally biased region" description="Basic and acidic residues" evidence="1">
    <location>
        <begin position="55"/>
        <end position="67"/>
    </location>
</feature>
<evidence type="ECO:0000256" key="1">
    <source>
        <dbReference type="SAM" id="MobiDB-lite"/>
    </source>
</evidence>
<gene>
    <name evidence="2" type="ORF">CEXT_174781</name>
</gene>